<evidence type="ECO:0000256" key="5">
    <source>
        <dbReference type="ARBA" id="ARBA00023136"/>
    </source>
</evidence>
<proteinExistence type="inferred from homology"/>
<protein>
    <recommendedName>
        <fullName evidence="7">3-oxo-5-alpha-steroid 4-dehydrogenase C-terminal domain-containing protein</fullName>
    </recommendedName>
</protein>
<dbReference type="GO" id="GO:0016020">
    <property type="term" value="C:membrane"/>
    <property type="evidence" value="ECO:0007669"/>
    <property type="project" value="UniProtKB-SubCell"/>
</dbReference>
<evidence type="ECO:0000256" key="4">
    <source>
        <dbReference type="ARBA" id="ARBA00022989"/>
    </source>
</evidence>
<keyword evidence="9" id="KW-1185">Reference proteome</keyword>
<feature type="transmembrane region" description="Helical" evidence="6">
    <location>
        <begin position="161"/>
        <end position="179"/>
    </location>
</feature>
<sequence length="271" mass="30001">MNLPTTFQGPSYAGHIVTALQLFVTATTFKTETNPETRARYSKFSQANGKVPSATWPSRFAMMVIYTPALLTSLVFLLAPSVIKESALRLPRSSLATAFCAIHFAKRCLEVLFLHSYSGRTDRATPSSIGVYYALTVVLVAFANVNGVGKELGGRSDLQRIVGSTIFAIGLLGNFYHHYLLAKLRSSNAKSKYVAPKGGLFEYVACPHYLFELVGWLGIAIVSHHLNVYLVVASMSSYLGGRSVAQNEFNRKTFDERDWPRSRKNIVPFLF</sequence>
<dbReference type="Proteomes" id="UP001516023">
    <property type="component" value="Unassembled WGS sequence"/>
</dbReference>
<feature type="transmembrane region" description="Helical" evidence="6">
    <location>
        <begin position="60"/>
        <end position="83"/>
    </location>
</feature>
<dbReference type="AlphaFoldDB" id="A0ABD3Q8U1"/>
<keyword evidence="5 6" id="KW-0472">Membrane</keyword>
<name>A0ABD3Q8U1_9STRA</name>
<evidence type="ECO:0000256" key="2">
    <source>
        <dbReference type="ARBA" id="ARBA00007742"/>
    </source>
</evidence>
<dbReference type="EMBL" id="JABMIG020000063">
    <property type="protein sequence ID" value="KAL3796414.1"/>
    <property type="molecule type" value="Genomic_DNA"/>
</dbReference>
<evidence type="ECO:0000256" key="1">
    <source>
        <dbReference type="ARBA" id="ARBA00004141"/>
    </source>
</evidence>
<dbReference type="InterPro" id="IPR039357">
    <property type="entry name" value="SRD5A/TECR"/>
</dbReference>
<evidence type="ECO:0000256" key="3">
    <source>
        <dbReference type="ARBA" id="ARBA00022692"/>
    </source>
</evidence>
<comment type="caution">
    <text evidence="8">The sequence shown here is derived from an EMBL/GenBank/DDBJ whole genome shotgun (WGS) entry which is preliminary data.</text>
</comment>
<accession>A0ABD3Q8U1</accession>
<evidence type="ECO:0000259" key="7">
    <source>
        <dbReference type="Pfam" id="PF02544"/>
    </source>
</evidence>
<dbReference type="PANTHER" id="PTHR10556">
    <property type="entry name" value="3-OXO-5-ALPHA-STEROID 4-DEHYDROGENASE"/>
    <property type="match status" value="1"/>
</dbReference>
<dbReference type="PROSITE" id="PS50244">
    <property type="entry name" value="S5A_REDUCTASE"/>
    <property type="match status" value="1"/>
</dbReference>
<reference evidence="8 9" key="1">
    <citation type="journal article" date="2020" name="G3 (Bethesda)">
        <title>Improved Reference Genome for Cyclotella cryptica CCMP332, a Model for Cell Wall Morphogenesis, Salinity Adaptation, and Lipid Production in Diatoms (Bacillariophyta).</title>
        <authorList>
            <person name="Roberts W.R."/>
            <person name="Downey K.M."/>
            <person name="Ruck E.C."/>
            <person name="Traller J.C."/>
            <person name="Alverson A.J."/>
        </authorList>
    </citation>
    <scope>NUCLEOTIDE SEQUENCE [LARGE SCALE GENOMIC DNA]</scope>
    <source>
        <strain evidence="8 9">CCMP332</strain>
    </source>
</reference>
<gene>
    <name evidence="8" type="ORF">HJC23_004211</name>
</gene>
<evidence type="ECO:0000313" key="9">
    <source>
        <dbReference type="Proteomes" id="UP001516023"/>
    </source>
</evidence>
<keyword evidence="4 6" id="KW-1133">Transmembrane helix</keyword>
<dbReference type="Pfam" id="PF02544">
    <property type="entry name" value="Steroid_dh"/>
    <property type="match status" value="1"/>
</dbReference>
<comment type="similarity">
    <text evidence="2">Belongs to the steroid 5-alpha reductase family.</text>
</comment>
<evidence type="ECO:0000256" key="6">
    <source>
        <dbReference type="SAM" id="Phobius"/>
    </source>
</evidence>
<organism evidence="8 9">
    <name type="scientific">Cyclotella cryptica</name>
    <dbReference type="NCBI Taxonomy" id="29204"/>
    <lineage>
        <taxon>Eukaryota</taxon>
        <taxon>Sar</taxon>
        <taxon>Stramenopiles</taxon>
        <taxon>Ochrophyta</taxon>
        <taxon>Bacillariophyta</taxon>
        <taxon>Coscinodiscophyceae</taxon>
        <taxon>Thalassiosirophycidae</taxon>
        <taxon>Stephanodiscales</taxon>
        <taxon>Stephanodiscaceae</taxon>
        <taxon>Cyclotella</taxon>
    </lineage>
</organism>
<comment type="subcellular location">
    <subcellularLocation>
        <location evidence="1">Membrane</location>
        <topology evidence="1">Multi-pass membrane protein</topology>
    </subcellularLocation>
</comment>
<feature type="domain" description="3-oxo-5-alpha-steroid 4-dehydrogenase C-terminal" evidence="7">
    <location>
        <begin position="159"/>
        <end position="271"/>
    </location>
</feature>
<feature type="transmembrane region" description="Helical" evidence="6">
    <location>
        <begin position="129"/>
        <end position="149"/>
    </location>
</feature>
<evidence type="ECO:0000313" key="8">
    <source>
        <dbReference type="EMBL" id="KAL3796414.1"/>
    </source>
</evidence>
<dbReference type="PANTHER" id="PTHR10556:SF35">
    <property type="entry name" value="3-OXO-5-ALPHA-STEROID 4-DEHYDROGENASE FAMILY PROTEIN"/>
    <property type="match status" value="1"/>
</dbReference>
<keyword evidence="3 6" id="KW-0812">Transmembrane</keyword>
<dbReference type="InterPro" id="IPR001104">
    <property type="entry name" value="3-oxo-5_a-steroid_4-DH_C"/>
</dbReference>